<feature type="compositionally biased region" description="Polar residues" evidence="5">
    <location>
        <begin position="294"/>
        <end position="306"/>
    </location>
</feature>
<dbReference type="AlphaFoldDB" id="A0AA35SRP4"/>
<evidence type="ECO:0000256" key="5">
    <source>
        <dbReference type="SAM" id="MobiDB-lite"/>
    </source>
</evidence>
<evidence type="ECO:0000259" key="6">
    <source>
        <dbReference type="Pfam" id="PF22675"/>
    </source>
</evidence>
<name>A0AA35SRP4_GEOBA</name>
<dbReference type="EMBL" id="CASHTH010002732">
    <property type="protein sequence ID" value="CAI8034439.1"/>
    <property type="molecule type" value="Genomic_DNA"/>
</dbReference>
<dbReference type="PANTHER" id="PTHR15744:SF0">
    <property type="entry name" value="KH HOMOLOGY DOMAIN-CONTAINING PROTEIN 4"/>
    <property type="match status" value="1"/>
</dbReference>
<feature type="compositionally biased region" description="Polar residues" evidence="5">
    <location>
        <begin position="206"/>
        <end position="215"/>
    </location>
</feature>
<keyword evidence="8" id="KW-1185">Reference proteome</keyword>
<dbReference type="SUPFAM" id="SSF54791">
    <property type="entry name" value="Eukaryotic type KH-domain (KH-domain type I)"/>
    <property type="match status" value="1"/>
</dbReference>
<evidence type="ECO:0000313" key="7">
    <source>
        <dbReference type="EMBL" id="CAI8034439.1"/>
    </source>
</evidence>
<evidence type="ECO:0000256" key="4">
    <source>
        <dbReference type="ARBA" id="ARBA00045732"/>
    </source>
</evidence>
<organism evidence="7 8">
    <name type="scientific">Geodia barretti</name>
    <name type="common">Barrett's horny sponge</name>
    <dbReference type="NCBI Taxonomy" id="519541"/>
    <lineage>
        <taxon>Eukaryota</taxon>
        <taxon>Metazoa</taxon>
        <taxon>Porifera</taxon>
        <taxon>Demospongiae</taxon>
        <taxon>Heteroscleromorpha</taxon>
        <taxon>Tetractinellida</taxon>
        <taxon>Astrophorina</taxon>
        <taxon>Geodiidae</taxon>
        <taxon>Geodia</taxon>
    </lineage>
</organism>
<dbReference type="InterPro" id="IPR055256">
    <property type="entry name" value="KH_1_KHDC4/BBP-like"/>
</dbReference>
<evidence type="ECO:0000256" key="2">
    <source>
        <dbReference type="ARBA" id="ARBA00017795"/>
    </source>
</evidence>
<proteinExistence type="inferred from homology"/>
<dbReference type="Pfam" id="PF22675">
    <property type="entry name" value="KH-I_KHDC4-BBP"/>
    <property type="match status" value="1"/>
</dbReference>
<protein>
    <recommendedName>
        <fullName evidence="2">KH homology domain-containing protein 4</fullName>
    </recommendedName>
    <alternativeName>
        <fullName evidence="3">Brings lots of money 7</fullName>
    </alternativeName>
</protein>
<feature type="compositionally biased region" description="Pro residues" evidence="5">
    <location>
        <begin position="155"/>
        <end position="204"/>
    </location>
</feature>
<dbReference type="PANTHER" id="PTHR15744">
    <property type="entry name" value="BLOM7"/>
    <property type="match status" value="1"/>
</dbReference>
<evidence type="ECO:0000256" key="3">
    <source>
        <dbReference type="ARBA" id="ARBA00030267"/>
    </source>
</evidence>
<evidence type="ECO:0000313" key="8">
    <source>
        <dbReference type="Proteomes" id="UP001174909"/>
    </source>
</evidence>
<feature type="domain" description="KHDC4/BBP-like KH-domain type I" evidence="6">
    <location>
        <begin position="5"/>
        <end position="79"/>
    </location>
</feature>
<evidence type="ECO:0000256" key="1">
    <source>
        <dbReference type="ARBA" id="ARBA00006093"/>
    </source>
</evidence>
<dbReference type="InterPro" id="IPR031121">
    <property type="entry name" value="RIK/BLOM7"/>
</dbReference>
<dbReference type="Gene3D" id="3.30.1370.10">
    <property type="entry name" value="K Homology domain, type 1"/>
    <property type="match status" value="1"/>
</dbReference>
<comment type="caution">
    <text evidence="7">The sequence shown here is derived from an EMBL/GenBank/DDBJ whole genome shotgun (WGS) entry which is preliminary data.</text>
</comment>
<feature type="compositionally biased region" description="Polar residues" evidence="5">
    <location>
        <begin position="243"/>
        <end position="257"/>
    </location>
</feature>
<dbReference type="Proteomes" id="UP001174909">
    <property type="component" value="Unassembled WGS sequence"/>
</dbReference>
<dbReference type="GO" id="GO:0005634">
    <property type="term" value="C:nucleus"/>
    <property type="evidence" value="ECO:0007669"/>
    <property type="project" value="InterPro"/>
</dbReference>
<gene>
    <name evidence="7" type="ORF">GBAR_LOCUS19388</name>
</gene>
<reference evidence="7" key="1">
    <citation type="submission" date="2023-03" db="EMBL/GenBank/DDBJ databases">
        <authorList>
            <person name="Steffen K."/>
            <person name="Cardenas P."/>
        </authorList>
    </citation>
    <scope>NUCLEOTIDE SEQUENCE</scope>
</reference>
<sequence>MEKAPEEFKAKSRIEGIGGSFLGHIASQTGSKVYLRGRGSGFLEPTSGRESFEAMYLYISHSNQEGLTAARKLCESLIQTVQKDFEMWKRSQQPLGFGGQAPQYHRPQFSNPYQQHGAYPQPTFVPMLPSAVGPNFGPPPPGAYPLPPPGCSFYPGPPVQPPAGPYGPPHPGGFRPPPPAEFQPPGPPYHQPPPPHQIPLPPEVNTPEQNTSYHPPNTKIEEVTGSSGPVVQPNPPTKRRFTETANSANGLSSTDSSPYWAKLQEPPQLRRFAEGPTPNQEGTGNTEREPPPTATQDQTRTTVDQGETTREPIEPATQGEETTLAKDATSEDVSKLVPPPPPPAPTEKKSEATGVPVHASTLISSSTCRYSCYLL</sequence>
<dbReference type="GO" id="GO:0003723">
    <property type="term" value="F:RNA binding"/>
    <property type="evidence" value="ECO:0007669"/>
    <property type="project" value="InterPro"/>
</dbReference>
<dbReference type="InterPro" id="IPR047889">
    <property type="entry name" value="KHDC4_KH-I_second"/>
</dbReference>
<feature type="region of interest" description="Disordered" evidence="5">
    <location>
        <begin position="155"/>
        <end position="356"/>
    </location>
</feature>
<comment type="function">
    <text evidence="4">RNA-binding protein involved in pre-mRNA splicing. Interacts with the PRP19C/Prp19 complex/NTC/Nineteen complex which is part of the spliceosome. Involved in regulating splice site selection. Binds preferentially RNA with A/C rich sequences and poly-C stretches.</text>
</comment>
<comment type="similarity">
    <text evidence="1">Belongs to the KHDC4 family.</text>
</comment>
<dbReference type="InterPro" id="IPR036612">
    <property type="entry name" value="KH_dom_type_1_sf"/>
</dbReference>
<dbReference type="FunFam" id="3.30.1370.10:FF:000037">
    <property type="entry name" value="KH domain protein"/>
    <property type="match status" value="1"/>
</dbReference>
<dbReference type="CDD" id="cd22386">
    <property type="entry name" value="KH-I_KHDC4_rpt2"/>
    <property type="match status" value="1"/>
</dbReference>
<accession>A0AA35SRP4</accession>